<accession>A0A0S4JXA6</accession>
<proteinExistence type="predicted"/>
<keyword evidence="2" id="KW-1185">Reference proteome</keyword>
<name>A0A0S4JXA6_BODSA</name>
<protein>
    <submittedName>
        <fullName evidence="1">Uncharacterized protein</fullName>
    </submittedName>
</protein>
<gene>
    <name evidence="1" type="ORF">BSAL_46345</name>
</gene>
<evidence type="ECO:0000313" key="2">
    <source>
        <dbReference type="Proteomes" id="UP000051952"/>
    </source>
</evidence>
<dbReference type="VEuPathDB" id="TriTrypDB:BSAL_46345"/>
<sequence>MTLGKKISANNQKANVAASTGGAGHSLGHKMSFTAGSKQTLTITADIIPDGVKETIRQGLLLRVEAGRELKLLALWGIETEDEVGASVVIRDGHTLKKKVSWRPSSVGGEQLNATSIVFVPAHQYGTSRADGMMWTSWYSPLERSYHQFVLFNPLNREAQRCVRFREIFQHGGVAPLYAQRSQKDAEKGVRFSYDRGCSVQPPLVSFLESTQSMYVVHQVESRGALETAVSAIVPHPPFTVTETCVVPFSWASKYVFASIRSIHDDTLGGLVVLVTERLHSVILRVGSKSGIQIGRTFRPKDFIEVSVTPADAGDVSIRWYCAEVRDHVILPEYFRDPTSEKDISEPRRFASGTIQQPTVQAAFLSKPPHPFPSSAASQRSTSLASTVPQRLGVVRGTSVESRVVVADDMSEKSYVSGGAPPAARVVLRAVEALARLQHTKLRSQYFQRWATKIVKQPNWCIDGWPVNTHTAIVIAPMTLLLDAEQPSHIVNFLQCCRAAQVELWLLYEEGLDVPPLLDRLKAIDNHHVIGQLIAVSSLREVRTARQNVYLRHVHSKRVLWIMPSVDWMLHVTPMGRSDESSTSEAFVPCSSRLFYSQRDIISSYFLHRLGELVHGCRRVHTGAFEQLWTAMNEPSLSGNLRSSKECGPNGKGFVDLLTL</sequence>
<dbReference type="Proteomes" id="UP000051952">
    <property type="component" value="Unassembled WGS sequence"/>
</dbReference>
<dbReference type="AlphaFoldDB" id="A0A0S4JXA6"/>
<evidence type="ECO:0000313" key="1">
    <source>
        <dbReference type="EMBL" id="CUG94070.1"/>
    </source>
</evidence>
<organism evidence="1 2">
    <name type="scientific">Bodo saltans</name>
    <name type="common">Flagellated protozoan</name>
    <dbReference type="NCBI Taxonomy" id="75058"/>
    <lineage>
        <taxon>Eukaryota</taxon>
        <taxon>Discoba</taxon>
        <taxon>Euglenozoa</taxon>
        <taxon>Kinetoplastea</taxon>
        <taxon>Metakinetoplastina</taxon>
        <taxon>Eubodonida</taxon>
        <taxon>Bodonidae</taxon>
        <taxon>Bodo</taxon>
    </lineage>
</organism>
<reference evidence="2" key="1">
    <citation type="submission" date="2015-09" db="EMBL/GenBank/DDBJ databases">
        <authorList>
            <consortium name="Pathogen Informatics"/>
        </authorList>
    </citation>
    <scope>NUCLEOTIDE SEQUENCE [LARGE SCALE GENOMIC DNA]</scope>
    <source>
        <strain evidence="2">Lake Konstanz</strain>
    </source>
</reference>
<dbReference type="EMBL" id="CYKH01002219">
    <property type="protein sequence ID" value="CUG94070.1"/>
    <property type="molecule type" value="Genomic_DNA"/>
</dbReference>